<gene>
    <name evidence="14" type="ORF">JGUZn3_11150</name>
</gene>
<reference evidence="14 15" key="1">
    <citation type="submission" date="2020-08" db="EMBL/GenBank/DDBJ databases">
        <title>Complete genome sequence of Entomobacter blattae G55GP.</title>
        <authorList>
            <person name="Poehlein A."/>
            <person name="Guzman J."/>
            <person name="Daniel R."/>
            <person name="Vilcinskas A."/>
        </authorList>
    </citation>
    <scope>NUCLEOTIDE SEQUENCE [LARGE SCALE GENOMIC DNA]</scope>
    <source>
        <strain evidence="14 15">G55GP</strain>
    </source>
</reference>
<dbReference type="SUPFAM" id="SSF55073">
    <property type="entry name" value="Nucleotide cyclase"/>
    <property type="match status" value="1"/>
</dbReference>
<dbReference type="Proteomes" id="UP000516349">
    <property type="component" value="Chromosome"/>
</dbReference>
<dbReference type="EMBL" id="CP060244">
    <property type="protein sequence ID" value="QNT78342.1"/>
    <property type="molecule type" value="Genomic_DNA"/>
</dbReference>
<keyword evidence="9 12" id="KW-1133">Transmembrane helix</keyword>
<dbReference type="GO" id="GO:0046872">
    <property type="term" value="F:metal ion binding"/>
    <property type="evidence" value="ECO:0007669"/>
    <property type="project" value="UniProtKB-KW"/>
</dbReference>
<evidence type="ECO:0000256" key="11">
    <source>
        <dbReference type="ARBA" id="ARBA00023239"/>
    </source>
</evidence>
<keyword evidence="7" id="KW-0067">ATP-binding</keyword>
<evidence type="ECO:0000256" key="12">
    <source>
        <dbReference type="SAM" id="Phobius"/>
    </source>
</evidence>
<dbReference type="InterPro" id="IPR001054">
    <property type="entry name" value="A/G_cyclase"/>
</dbReference>
<dbReference type="EC" id="4.6.1.1" evidence="3"/>
<dbReference type="GO" id="GO:0004016">
    <property type="term" value="F:adenylate cyclase activity"/>
    <property type="evidence" value="ECO:0007669"/>
    <property type="project" value="UniProtKB-EC"/>
</dbReference>
<name>A0A7H1NRD2_9PROT</name>
<evidence type="ECO:0000256" key="2">
    <source>
        <dbReference type="ARBA" id="ARBA00004141"/>
    </source>
</evidence>
<protein>
    <recommendedName>
        <fullName evidence="3">adenylate cyclase</fullName>
        <ecNumber evidence="3">4.6.1.1</ecNumber>
    </recommendedName>
</protein>
<feature type="domain" description="Guanylate cyclase" evidence="13">
    <location>
        <begin position="625"/>
        <end position="752"/>
    </location>
</feature>
<evidence type="ECO:0000256" key="5">
    <source>
        <dbReference type="ARBA" id="ARBA00022723"/>
    </source>
</evidence>
<sequence length="800" mass="89049">MASEELVDPTGEESHPFRRFMIQIAIPIIGVILVVLVIVGVSLHSYNSTREGVLRLSHTILLNQQQRVSKEVADFLEPASTAAFILDDMIHHSPIRYERGLFEIYTTSLLRKIPQFQSFYLADEDGNFAMVEHMSEGRLRRTLLQRDPTTHKMVFYRRIYNQDGVLIGQSSDPSNGYDPRTRPWYKNAGKDGMIQWYKPYYLSYLHEVLIASAASFQGADGKKKVFSVNITLSQLTTFLSSLRFGTHGDAAIIDKDGHFIAGRRLLEVAHQKQKSNAEWDPTDTVVDSQHTPVLMRAYDDFRVNSYGVREIQKDNKRYIMIAAALPSDTQGWILLVVVPENDFSDFTASDGKQNFLFSLVIVGLAIVLAGLLIRQGRRTEKARKDFRTQQYINQQQGQIIGDFARDPTLLNPQEEALKLTEELASLSHSKRVGLWRLLRDGSTLLCDDFYDVQGDTHTGGFEIANAEMSAFFSLIQEGGTVHIEDASRDDRVLPYYRQYMSKFGSTSLDIFIVQGEGSASAGAIVLEDAEIIRNVANTVELVGAIVALRFAVANREMIGYTRKVASQSQPVILAQKEQNLIGEQGVNGQMFPLALQKPHQAGSSQSVPEGEGAELANQGFFPYVAVMMLSFLELNQVSAHSADTIVETVKTMSLQLEEVAQKYNLRYIQVVGNRILAATGFVPEGDSTAIIRLANAALDIRDLCAALLGQLDIDPLFKIGMDIGPAYAGHLGQAGQVFNIWGGVVKVAELMAFDAPDIGTIQVTEVVYENLRHRFLFRPRSTFFVPGSGLVQTYVLAGLR</sequence>
<feature type="transmembrane region" description="Helical" evidence="12">
    <location>
        <begin position="355"/>
        <end position="373"/>
    </location>
</feature>
<comment type="catalytic activity">
    <reaction evidence="1">
        <text>ATP = 3',5'-cyclic AMP + diphosphate</text>
        <dbReference type="Rhea" id="RHEA:15389"/>
        <dbReference type="ChEBI" id="CHEBI:30616"/>
        <dbReference type="ChEBI" id="CHEBI:33019"/>
        <dbReference type="ChEBI" id="CHEBI:58165"/>
        <dbReference type="EC" id="4.6.1.1"/>
    </reaction>
</comment>
<dbReference type="PANTHER" id="PTHR45627:SF12">
    <property type="entry name" value="ADENYLATE CYCLASE TYPE 2"/>
    <property type="match status" value="1"/>
</dbReference>
<dbReference type="PANTHER" id="PTHR45627">
    <property type="entry name" value="ADENYLATE CYCLASE TYPE 1"/>
    <property type="match status" value="1"/>
</dbReference>
<keyword evidence="10 12" id="KW-0472">Membrane</keyword>
<evidence type="ECO:0000256" key="10">
    <source>
        <dbReference type="ARBA" id="ARBA00023136"/>
    </source>
</evidence>
<dbReference type="GO" id="GO:0009190">
    <property type="term" value="P:cyclic nucleotide biosynthetic process"/>
    <property type="evidence" value="ECO:0007669"/>
    <property type="project" value="InterPro"/>
</dbReference>
<keyword evidence="5" id="KW-0479">Metal-binding</keyword>
<evidence type="ECO:0000256" key="4">
    <source>
        <dbReference type="ARBA" id="ARBA00022692"/>
    </source>
</evidence>
<evidence type="ECO:0000256" key="3">
    <source>
        <dbReference type="ARBA" id="ARBA00012201"/>
    </source>
</evidence>
<accession>A0A7H1NRD2</accession>
<dbReference type="PROSITE" id="PS50125">
    <property type="entry name" value="GUANYLATE_CYCLASE_2"/>
    <property type="match status" value="1"/>
</dbReference>
<keyword evidence="8" id="KW-0460">Magnesium</keyword>
<evidence type="ECO:0000256" key="7">
    <source>
        <dbReference type="ARBA" id="ARBA00022840"/>
    </source>
</evidence>
<dbReference type="AlphaFoldDB" id="A0A7H1NRD2"/>
<dbReference type="GO" id="GO:0005524">
    <property type="term" value="F:ATP binding"/>
    <property type="evidence" value="ECO:0007669"/>
    <property type="project" value="UniProtKB-KW"/>
</dbReference>
<evidence type="ECO:0000256" key="8">
    <source>
        <dbReference type="ARBA" id="ARBA00022842"/>
    </source>
</evidence>
<dbReference type="Gene3D" id="3.30.70.1230">
    <property type="entry name" value="Nucleotide cyclase"/>
    <property type="match status" value="1"/>
</dbReference>
<keyword evidence="6" id="KW-0547">Nucleotide-binding</keyword>
<dbReference type="Pfam" id="PF00211">
    <property type="entry name" value="Guanylate_cyc"/>
    <property type="match status" value="1"/>
</dbReference>
<evidence type="ECO:0000313" key="14">
    <source>
        <dbReference type="EMBL" id="QNT78342.1"/>
    </source>
</evidence>
<organism evidence="14 15">
    <name type="scientific">Entomobacter blattae</name>
    <dbReference type="NCBI Taxonomy" id="2762277"/>
    <lineage>
        <taxon>Bacteria</taxon>
        <taxon>Pseudomonadati</taxon>
        <taxon>Pseudomonadota</taxon>
        <taxon>Alphaproteobacteria</taxon>
        <taxon>Acetobacterales</taxon>
        <taxon>Acetobacteraceae</taxon>
        <taxon>Entomobacter</taxon>
    </lineage>
</organism>
<dbReference type="KEGG" id="ebla:JGUZn3_11150"/>
<feature type="transmembrane region" description="Helical" evidence="12">
    <location>
        <begin position="20"/>
        <end position="41"/>
    </location>
</feature>
<keyword evidence="11" id="KW-0456">Lyase</keyword>
<dbReference type="RefSeq" id="WP_203414669.1">
    <property type="nucleotide sequence ID" value="NZ_CP060244.1"/>
</dbReference>
<dbReference type="CDD" id="cd07302">
    <property type="entry name" value="CHD"/>
    <property type="match status" value="1"/>
</dbReference>
<dbReference type="GO" id="GO:0007189">
    <property type="term" value="P:adenylate cyclase-activating G protein-coupled receptor signaling pathway"/>
    <property type="evidence" value="ECO:0007669"/>
    <property type="project" value="TreeGrafter"/>
</dbReference>
<evidence type="ECO:0000259" key="13">
    <source>
        <dbReference type="PROSITE" id="PS50125"/>
    </source>
</evidence>
<comment type="subcellular location">
    <subcellularLocation>
        <location evidence="2">Membrane</location>
        <topology evidence="2">Multi-pass membrane protein</topology>
    </subcellularLocation>
</comment>
<dbReference type="GO" id="GO:0035556">
    <property type="term" value="P:intracellular signal transduction"/>
    <property type="evidence" value="ECO:0007669"/>
    <property type="project" value="InterPro"/>
</dbReference>
<dbReference type="InterPro" id="IPR029787">
    <property type="entry name" value="Nucleotide_cyclase"/>
</dbReference>
<keyword evidence="15" id="KW-1185">Reference proteome</keyword>
<evidence type="ECO:0000256" key="6">
    <source>
        <dbReference type="ARBA" id="ARBA00022741"/>
    </source>
</evidence>
<proteinExistence type="predicted"/>
<evidence type="ECO:0000256" key="1">
    <source>
        <dbReference type="ARBA" id="ARBA00001593"/>
    </source>
</evidence>
<keyword evidence="4 12" id="KW-0812">Transmembrane</keyword>
<dbReference type="Gene3D" id="3.30.450.20">
    <property type="entry name" value="PAS domain"/>
    <property type="match status" value="1"/>
</dbReference>
<evidence type="ECO:0000313" key="15">
    <source>
        <dbReference type="Proteomes" id="UP000516349"/>
    </source>
</evidence>
<evidence type="ECO:0000256" key="9">
    <source>
        <dbReference type="ARBA" id="ARBA00022989"/>
    </source>
</evidence>
<dbReference type="GO" id="GO:0005886">
    <property type="term" value="C:plasma membrane"/>
    <property type="evidence" value="ECO:0007669"/>
    <property type="project" value="TreeGrafter"/>
</dbReference>